<dbReference type="EMBL" id="CYGX02000181">
    <property type="protein sequence ID" value="SIT49795.1"/>
    <property type="molecule type" value="Genomic_DNA"/>
</dbReference>
<dbReference type="Proteomes" id="UP000187012">
    <property type="component" value="Unassembled WGS sequence"/>
</dbReference>
<gene>
    <name evidence="1" type="ORF">BN2475_1810002</name>
</gene>
<sequence length="41" mass="4919">MRNLNANPAYFSTGWGLFSPHYRNRCHYGRTCPSERMRTRL</sequence>
<proteinExistence type="predicted"/>
<organism evidence="1 2">
    <name type="scientific">Paraburkholderia ribeironis</name>
    <dbReference type="NCBI Taxonomy" id="1247936"/>
    <lineage>
        <taxon>Bacteria</taxon>
        <taxon>Pseudomonadati</taxon>
        <taxon>Pseudomonadota</taxon>
        <taxon>Betaproteobacteria</taxon>
        <taxon>Burkholderiales</taxon>
        <taxon>Burkholderiaceae</taxon>
        <taxon>Paraburkholderia</taxon>
    </lineage>
</organism>
<accession>A0A1N7SR22</accession>
<name>A0A1N7SR22_9BURK</name>
<evidence type="ECO:0000313" key="1">
    <source>
        <dbReference type="EMBL" id="SIT49795.1"/>
    </source>
</evidence>
<evidence type="ECO:0000313" key="2">
    <source>
        <dbReference type="Proteomes" id="UP000187012"/>
    </source>
</evidence>
<keyword evidence="2" id="KW-1185">Reference proteome</keyword>
<reference evidence="1 2" key="1">
    <citation type="submission" date="2016-12" db="EMBL/GenBank/DDBJ databases">
        <authorList>
            <person name="Song W.-J."/>
            <person name="Kurnit D.M."/>
        </authorList>
    </citation>
    <scope>NUCLEOTIDE SEQUENCE [LARGE SCALE GENOMIC DNA]</scope>
    <source>
        <strain evidence="1 2">STM7296</strain>
    </source>
</reference>
<protein>
    <submittedName>
        <fullName evidence="1">Uncharacterized protein</fullName>
    </submittedName>
</protein>
<dbReference type="AlphaFoldDB" id="A0A1N7SR22"/>